<dbReference type="Pfam" id="PF04985">
    <property type="entry name" value="Phage_tube"/>
    <property type="match status" value="1"/>
</dbReference>
<protein>
    <submittedName>
        <fullName evidence="1">Phage major tail tube protein</fullName>
    </submittedName>
</protein>
<evidence type="ECO:0000313" key="2">
    <source>
        <dbReference type="EMBL" id="WGL97009.1"/>
    </source>
</evidence>
<accession>A0AA95GDU7</accession>
<dbReference type="EMBL" id="CP123498">
    <property type="protein sequence ID" value="WGL97009.1"/>
    <property type="molecule type" value="Genomic_DNA"/>
</dbReference>
<evidence type="ECO:0000313" key="3">
    <source>
        <dbReference type="Proteomes" id="UP001177597"/>
    </source>
</evidence>
<name>A0AA95GDU7_9GAMM</name>
<organism evidence="1 3">
    <name type="scientific">Arsenophonus nasoniae</name>
    <name type="common">son-killer infecting Nasonia vitripennis</name>
    <dbReference type="NCBI Taxonomy" id="638"/>
    <lineage>
        <taxon>Bacteria</taxon>
        <taxon>Pseudomonadati</taxon>
        <taxon>Pseudomonadota</taxon>
        <taxon>Gammaproteobacteria</taxon>
        <taxon>Enterobacterales</taxon>
        <taxon>Morganellaceae</taxon>
        <taxon>Arsenophonus</taxon>
    </lineage>
</organism>
<dbReference type="NCBIfam" id="TIGR01611">
    <property type="entry name" value="tail_tube"/>
    <property type="match status" value="1"/>
</dbReference>
<dbReference type="AlphaFoldDB" id="A0AA95GDU7"/>
<dbReference type="RefSeq" id="WP_280630269.1">
    <property type="nucleotide sequence ID" value="NZ_CP123498.1"/>
</dbReference>
<reference evidence="1" key="1">
    <citation type="submission" date="2023-04" db="EMBL/GenBank/DDBJ databases">
        <title>Genome dynamics across the evolutionary transition to endosymbiosis.</title>
        <authorList>
            <person name="Siozios S."/>
            <person name="Nadal-Jimenez P."/>
            <person name="Azagi T."/>
            <person name="Sprong H."/>
            <person name="Frost C.L."/>
            <person name="Parratt S.R."/>
            <person name="Taylor G."/>
            <person name="Brettell L."/>
            <person name="Lew K.C."/>
            <person name="Croft L."/>
            <person name="King K.C."/>
            <person name="Brockhurst M.A."/>
            <person name="Hypsa V."/>
            <person name="Novakova E."/>
            <person name="Darby A.C."/>
            <person name="Hurst G.D.D."/>
        </authorList>
    </citation>
    <scope>NUCLEOTIDE SEQUENCE</scope>
    <source>
        <strain evidence="1">AIh</strain>
    </source>
</reference>
<proteinExistence type="predicted"/>
<dbReference type="InterPro" id="IPR006498">
    <property type="entry name" value="Tail_tube"/>
</dbReference>
<dbReference type="EMBL" id="CP123498">
    <property type="protein sequence ID" value="WGL96912.1"/>
    <property type="molecule type" value="Genomic_DNA"/>
</dbReference>
<evidence type="ECO:0000313" key="1">
    <source>
        <dbReference type="EMBL" id="WGL96912.1"/>
    </source>
</evidence>
<sequence>MALPRKLKNMNLFNDGENYLGIVEEVTLPKLTRKLEGYRGGGMNGEAQIDLGLDSGALDMEITLGGGEAQLYKQWGIATIDGVLLRFCGAYQRDDTGDVTAVEIVVRGRLAEIDPGSAKSGDNSQTKLSFKPSYYKLIWDGEELIEIDIVNMIEKAGGVDRLEQQRAAIGL</sequence>
<gene>
    <name evidence="1" type="ORF">QE207_09030</name>
    <name evidence="2" type="ORF">QE207_16905</name>
</gene>
<dbReference type="Proteomes" id="UP001177597">
    <property type="component" value="Chromosome"/>
</dbReference>